<dbReference type="AlphaFoldDB" id="B4ISA3"/>
<sequence>RIIILTSYPGFWASVFAFFRAGCLLLPSGTVGAMSSAPVPVRVPTVRVRVTDPVRGPFPNEQHGNHIRWSDTGAGGGSRGKGQ</sequence>
<proteinExistence type="predicted"/>
<dbReference type="EMBL" id="CH698880">
    <property type="protein sequence ID" value="EDW25281.1"/>
    <property type="molecule type" value="Genomic_DNA"/>
</dbReference>
<evidence type="ECO:0000256" key="2">
    <source>
        <dbReference type="SAM" id="SignalP"/>
    </source>
</evidence>
<keyword evidence="4" id="KW-1185">Reference proteome</keyword>
<evidence type="ECO:0000313" key="4">
    <source>
        <dbReference type="Proteomes" id="UP000008744"/>
    </source>
</evidence>
<keyword evidence="2" id="KW-0732">Signal</keyword>
<protein>
    <submittedName>
        <fullName evidence="3">GL14490</fullName>
    </submittedName>
</protein>
<feature type="signal peptide" evidence="2">
    <location>
        <begin position="1"/>
        <end position="33"/>
    </location>
</feature>
<reference evidence="3 4" key="1">
    <citation type="journal article" date="2007" name="Nature">
        <title>Evolution of genes and genomes on the Drosophila phylogeny.</title>
        <authorList>
            <consortium name="Drosophila 12 Genomes Consortium"/>
            <person name="Clark A.G."/>
            <person name="Eisen M.B."/>
            <person name="Smith D.R."/>
            <person name="Bergman C.M."/>
            <person name="Oliver B."/>
            <person name="Markow T.A."/>
            <person name="Kaufman T.C."/>
            <person name="Kellis M."/>
            <person name="Gelbart W."/>
            <person name="Iyer V.N."/>
            <person name="Pollard D.A."/>
            <person name="Sackton T.B."/>
            <person name="Larracuente A.M."/>
            <person name="Singh N.D."/>
            <person name="Abad J.P."/>
            <person name="Abt D.N."/>
            <person name="Adryan B."/>
            <person name="Aguade M."/>
            <person name="Akashi H."/>
            <person name="Anderson W.W."/>
            <person name="Aquadro C.F."/>
            <person name="Ardell D.H."/>
            <person name="Arguello R."/>
            <person name="Artieri C.G."/>
            <person name="Barbash D.A."/>
            <person name="Barker D."/>
            <person name="Barsanti P."/>
            <person name="Batterham P."/>
            <person name="Batzoglou S."/>
            <person name="Begun D."/>
            <person name="Bhutkar A."/>
            <person name="Blanco E."/>
            <person name="Bosak S.A."/>
            <person name="Bradley R.K."/>
            <person name="Brand A.D."/>
            <person name="Brent M.R."/>
            <person name="Brooks A.N."/>
            <person name="Brown R.H."/>
            <person name="Butlin R.K."/>
            <person name="Caggese C."/>
            <person name="Calvi B.R."/>
            <person name="Bernardo de Carvalho A."/>
            <person name="Caspi A."/>
            <person name="Castrezana S."/>
            <person name="Celniker S.E."/>
            <person name="Chang J.L."/>
            <person name="Chapple C."/>
            <person name="Chatterji S."/>
            <person name="Chinwalla A."/>
            <person name="Civetta A."/>
            <person name="Clifton S.W."/>
            <person name="Comeron J.M."/>
            <person name="Costello J.C."/>
            <person name="Coyne J.A."/>
            <person name="Daub J."/>
            <person name="David R.G."/>
            <person name="Delcher A.L."/>
            <person name="Delehaunty K."/>
            <person name="Do C.B."/>
            <person name="Ebling H."/>
            <person name="Edwards K."/>
            <person name="Eickbush T."/>
            <person name="Evans J.D."/>
            <person name="Filipski A."/>
            <person name="Findeiss S."/>
            <person name="Freyhult E."/>
            <person name="Fulton L."/>
            <person name="Fulton R."/>
            <person name="Garcia A.C."/>
            <person name="Gardiner A."/>
            <person name="Garfield D.A."/>
            <person name="Garvin B.E."/>
            <person name="Gibson G."/>
            <person name="Gilbert D."/>
            <person name="Gnerre S."/>
            <person name="Godfrey J."/>
            <person name="Good R."/>
            <person name="Gotea V."/>
            <person name="Gravely B."/>
            <person name="Greenberg A.J."/>
            <person name="Griffiths-Jones S."/>
            <person name="Gross S."/>
            <person name="Guigo R."/>
            <person name="Gustafson E.A."/>
            <person name="Haerty W."/>
            <person name="Hahn M.W."/>
            <person name="Halligan D.L."/>
            <person name="Halpern A.L."/>
            <person name="Halter G.M."/>
            <person name="Han M.V."/>
            <person name="Heger A."/>
            <person name="Hillier L."/>
            <person name="Hinrichs A.S."/>
            <person name="Holmes I."/>
            <person name="Hoskins R.A."/>
            <person name="Hubisz M.J."/>
            <person name="Hultmark D."/>
            <person name="Huntley M.A."/>
            <person name="Jaffe D.B."/>
            <person name="Jagadeeshan S."/>
            <person name="Jeck W.R."/>
            <person name="Johnson J."/>
            <person name="Jones C.D."/>
            <person name="Jordan W.C."/>
            <person name="Karpen G.H."/>
            <person name="Kataoka E."/>
            <person name="Keightley P.D."/>
            <person name="Kheradpour P."/>
            <person name="Kirkness E.F."/>
            <person name="Koerich L.B."/>
            <person name="Kristiansen K."/>
            <person name="Kudrna D."/>
            <person name="Kulathinal R.J."/>
            <person name="Kumar S."/>
            <person name="Kwok R."/>
            <person name="Lander E."/>
            <person name="Langley C.H."/>
            <person name="Lapoint R."/>
            <person name="Lazzaro B.P."/>
            <person name="Lee S.J."/>
            <person name="Levesque L."/>
            <person name="Li R."/>
            <person name="Lin C.F."/>
            <person name="Lin M.F."/>
            <person name="Lindblad-Toh K."/>
            <person name="Llopart A."/>
            <person name="Long M."/>
            <person name="Low L."/>
            <person name="Lozovsky E."/>
            <person name="Lu J."/>
            <person name="Luo M."/>
            <person name="Machado C.A."/>
            <person name="Makalowski W."/>
            <person name="Marzo M."/>
            <person name="Matsuda M."/>
            <person name="Matzkin L."/>
            <person name="McAllister B."/>
            <person name="McBride C.S."/>
            <person name="McKernan B."/>
            <person name="McKernan K."/>
            <person name="Mendez-Lago M."/>
            <person name="Minx P."/>
            <person name="Mollenhauer M.U."/>
            <person name="Montooth K."/>
            <person name="Mount S.M."/>
            <person name="Mu X."/>
            <person name="Myers E."/>
            <person name="Negre B."/>
            <person name="Newfeld S."/>
            <person name="Nielsen R."/>
            <person name="Noor M.A."/>
            <person name="O'Grady P."/>
            <person name="Pachter L."/>
            <person name="Papaceit M."/>
            <person name="Parisi M.J."/>
            <person name="Parisi M."/>
            <person name="Parts L."/>
            <person name="Pedersen J.S."/>
            <person name="Pesole G."/>
            <person name="Phillippy A.M."/>
            <person name="Ponting C.P."/>
            <person name="Pop M."/>
            <person name="Porcelli D."/>
            <person name="Powell J.R."/>
            <person name="Prohaska S."/>
            <person name="Pruitt K."/>
            <person name="Puig M."/>
            <person name="Quesneville H."/>
            <person name="Ram K.R."/>
            <person name="Rand D."/>
            <person name="Rasmussen M.D."/>
            <person name="Reed L.K."/>
            <person name="Reenan R."/>
            <person name="Reily A."/>
            <person name="Remington K.A."/>
            <person name="Rieger T.T."/>
            <person name="Ritchie M.G."/>
            <person name="Robin C."/>
            <person name="Rogers Y.H."/>
            <person name="Rohde C."/>
            <person name="Rozas J."/>
            <person name="Rubenfield M.J."/>
            <person name="Ruiz A."/>
            <person name="Russo S."/>
            <person name="Salzberg S.L."/>
            <person name="Sanchez-Gracia A."/>
            <person name="Saranga D.J."/>
            <person name="Sato H."/>
            <person name="Schaeffer S.W."/>
            <person name="Schatz M.C."/>
            <person name="Schlenke T."/>
            <person name="Schwartz R."/>
            <person name="Segarra C."/>
            <person name="Singh R.S."/>
            <person name="Sirot L."/>
            <person name="Sirota M."/>
            <person name="Sisneros N.B."/>
            <person name="Smith C.D."/>
            <person name="Smith T.F."/>
            <person name="Spieth J."/>
            <person name="Stage D.E."/>
            <person name="Stark A."/>
            <person name="Stephan W."/>
            <person name="Strausberg R.L."/>
            <person name="Strempel S."/>
            <person name="Sturgill D."/>
            <person name="Sutton G."/>
            <person name="Sutton G.G."/>
            <person name="Tao W."/>
            <person name="Teichmann S."/>
            <person name="Tobari Y.N."/>
            <person name="Tomimura Y."/>
            <person name="Tsolas J.M."/>
            <person name="Valente V.L."/>
            <person name="Venter E."/>
            <person name="Venter J.C."/>
            <person name="Vicario S."/>
            <person name="Vieira F.G."/>
            <person name="Vilella A.J."/>
            <person name="Villasante A."/>
            <person name="Walenz B."/>
            <person name="Wang J."/>
            <person name="Wasserman M."/>
            <person name="Watts T."/>
            <person name="Wilson D."/>
            <person name="Wilson R.K."/>
            <person name="Wing R.A."/>
            <person name="Wolfner M.F."/>
            <person name="Wong A."/>
            <person name="Wong G.K."/>
            <person name="Wu C.I."/>
            <person name="Wu G."/>
            <person name="Yamamoto D."/>
            <person name="Yang H.P."/>
            <person name="Yang S.P."/>
            <person name="Yorke J.A."/>
            <person name="Yoshida K."/>
            <person name="Zdobnov E."/>
            <person name="Zhang P."/>
            <person name="Zhang Y."/>
            <person name="Zimin A.V."/>
            <person name="Baldwin J."/>
            <person name="Abdouelleil A."/>
            <person name="Abdulkadir J."/>
            <person name="Abebe A."/>
            <person name="Abera B."/>
            <person name="Abreu J."/>
            <person name="Acer S.C."/>
            <person name="Aftuck L."/>
            <person name="Alexander A."/>
            <person name="An P."/>
            <person name="Anderson E."/>
            <person name="Anderson S."/>
            <person name="Arachi H."/>
            <person name="Azer M."/>
            <person name="Bachantsang P."/>
            <person name="Barry A."/>
            <person name="Bayul T."/>
            <person name="Berlin A."/>
            <person name="Bessette D."/>
            <person name="Bloom T."/>
            <person name="Blye J."/>
            <person name="Boguslavskiy L."/>
            <person name="Bonnet C."/>
            <person name="Boukhgalter B."/>
            <person name="Bourzgui I."/>
            <person name="Brown A."/>
            <person name="Cahill P."/>
            <person name="Channer S."/>
            <person name="Cheshatsang Y."/>
            <person name="Chuda L."/>
            <person name="Citroen M."/>
            <person name="Collymore A."/>
            <person name="Cooke P."/>
            <person name="Costello M."/>
            <person name="D'Aco K."/>
            <person name="Daza R."/>
            <person name="De Haan G."/>
            <person name="DeGray S."/>
            <person name="DeMaso C."/>
            <person name="Dhargay N."/>
            <person name="Dooley K."/>
            <person name="Dooley E."/>
            <person name="Doricent M."/>
            <person name="Dorje P."/>
            <person name="Dorjee K."/>
            <person name="Dupes A."/>
            <person name="Elong R."/>
            <person name="Falk J."/>
            <person name="Farina A."/>
            <person name="Faro S."/>
            <person name="Ferguson D."/>
            <person name="Fisher S."/>
            <person name="Foley C.D."/>
            <person name="Franke A."/>
            <person name="Friedrich D."/>
            <person name="Gadbois L."/>
            <person name="Gearin G."/>
            <person name="Gearin C.R."/>
            <person name="Giannoukos G."/>
            <person name="Goode T."/>
            <person name="Graham J."/>
            <person name="Grandbois E."/>
            <person name="Grewal S."/>
            <person name="Gyaltsen K."/>
            <person name="Hafez N."/>
            <person name="Hagos B."/>
            <person name="Hall J."/>
            <person name="Henson C."/>
            <person name="Hollinger A."/>
            <person name="Honan T."/>
            <person name="Huard M.D."/>
            <person name="Hughes L."/>
            <person name="Hurhula B."/>
            <person name="Husby M.E."/>
            <person name="Kamat A."/>
            <person name="Kanga B."/>
            <person name="Kashin S."/>
            <person name="Khazanovich D."/>
            <person name="Kisner P."/>
            <person name="Lance K."/>
            <person name="Lara M."/>
            <person name="Lee W."/>
            <person name="Lennon N."/>
            <person name="Letendre F."/>
            <person name="LeVine R."/>
            <person name="Lipovsky A."/>
            <person name="Liu X."/>
            <person name="Liu J."/>
            <person name="Liu S."/>
            <person name="Lokyitsang T."/>
            <person name="Lokyitsang Y."/>
            <person name="Lubonja R."/>
            <person name="Lui A."/>
            <person name="MacDonald P."/>
            <person name="Magnisalis V."/>
            <person name="Maru K."/>
            <person name="Matthews C."/>
            <person name="McCusker W."/>
            <person name="McDonough S."/>
            <person name="Mehta T."/>
            <person name="Meldrim J."/>
            <person name="Meneus L."/>
            <person name="Mihai O."/>
            <person name="Mihalev A."/>
            <person name="Mihova T."/>
            <person name="Mittelman R."/>
            <person name="Mlenga V."/>
            <person name="Montmayeur A."/>
            <person name="Mulrain L."/>
            <person name="Navidi A."/>
            <person name="Naylor J."/>
            <person name="Negash T."/>
            <person name="Nguyen T."/>
            <person name="Nguyen N."/>
            <person name="Nicol R."/>
            <person name="Norbu C."/>
            <person name="Norbu N."/>
            <person name="Novod N."/>
            <person name="O'Neill B."/>
            <person name="Osman S."/>
            <person name="Markiewicz E."/>
            <person name="Oyono O.L."/>
            <person name="Patti C."/>
            <person name="Phunkhang P."/>
            <person name="Pierre F."/>
            <person name="Priest M."/>
            <person name="Raghuraman S."/>
            <person name="Rege F."/>
            <person name="Reyes R."/>
            <person name="Rise C."/>
            <person name="Rogov P."/>
            <person name="Ross K."/>
            <person name="Ryan E."/>
            <person name="Settipalli S."/>
            <person name="Shea T."/>
            <person name="Sherpa N."/>
            <person name="Shi L."/>
            <person name="Shih D."/>
            <person name="Sparrow T."/>
            <person name="Spaulding J."/>
            <person name="Stalker J."/>
            <person name="Stange-Thomann N."/>
            <person name="Stavropoulos S."/>
            <person name="Stone C."/>
            <person name="Strader C."/>
            <person name="Tesfaye S."/>
            <person name="Thomson T."/>
            <person name="Thoulutsang Y."/>
            <person name="Thoulutsang D."/>
            <person name="Topham K."/>
            <person name="Topping I."/>
            <person name="Tsamla T."/>
            <person name="Vassiliev H."/>
            <person name="Vo A."/>
            <person name="Wangchuk T."/>
            <person name="Wangdi T."/>
            <person name="Weiand M."/>
            <person name="Wilkinson J."/>
            <person name="Wilson A."/>
            <person name="Yadav S."/>
            <person name="Young G."/>
            <person name="Yu Q."/>
            <person name="Zembek L."/>
            <person name="Zhong D."/>
            <person name="Zimmer A."/>
            <person name="Zwirko Z."/>
            <person name="Jaffe D.B."/>
            <person name="Alvarez P."/>
            <person name="Brockman W."/>
            <person name="Butler J."/>
            <person name="Chin C."/>
            <person name="Gnerre S."/>
            <person name="Grabherr M."/>
            <person name="Kleber M."/>
            <person name="Mauceli E."/>
            <person name="MacCallum I."/>
        </authorList>
    </citation>
    <scope>NUCLEOTIDE SEQUENCE [LARGE SCALE GENOMIC DNA]</scope>
    <source>
        <strain evidence="4">MSH-3 / Tucson 14011-0111.49</strain>
    </source>
</reference>
<evidence type="ECO:0000313" key="3">
    <source>
        <dbReference type="EMBL" id="EDW25281.1"/>
    </source>
</evidence>
<accession>B4ISA3</accession>
<feature type="chain" id="PRO_5002810960" evidence="2">
    <location>
        <begin position="34"/>
        <end position="83"/>
    </location>
</feature>
<organism evidence="4">
    <name type="scientific">Drosophila persimilis</name>
    <name type="common">Fruit fly</name>
    <dbReference type="NCBI Taxonomy" id="7234"/>
    <lineage>
        <taxon>Eukaryota</taxon>
        <taxon>Metazoa</taxon>
        <taxon>Ecdysozoa</taxon>
        <taxon>Arthropoda</taxon>
        <taxon>Hexapoda</taxon>
        <taxon>Insecta</taxon>
        <taxon>Pterygota</taxon>
        <taxon>Neoptera</taxon>
        <taxon>Endopterygota</taxon>
        <taxon>Diptera</taxon>
        <taxon>Brachycera</taxon>
        <taxon>Muscomorpha</taxon>
        <taxon>Ephydroidea</taxon>
        <taxon>Drosophilidae</taxon>
        <taxon>Drosophila</taxon>
        <taxon>Sophophora</taxon>
    </lineage>
</organism>
<dbReference type="Proteomes" id="UP000008744">
    <property type="component" value="Unassembled WGS sequence"/>
</dbReference>
<feature type="compositionally biased region" description="Gly residues" evidence="1">
    <location>
        <begin position="73"/>
        <end position="83"/>
    </location>
</feature>
<gene>
    <name evidence="3" type="primary">Dper\GL14490</name>
    <name evidence="3" type="ORF">Dper_GL14490</name>
</gene>
<feature type="region of interest" description="Disordered" evidence="1">
    <location>
        <begin position="54"/>
        <end position="83"/>
    </location>
</feature>
<dbReference type="HOGENOM" id="CLU_2549466_0_0_1"/>
<name>B4ISA3_DROPE</name>
<feature type="non-terminal residue" evidence="3">
    <location>
        <position position="1"/>
    </location>
</feature>
<evidence type="ECO:0000256" key="1">
    <source>
        <dbReference type="SAM" id="MobiDB-lite"/>
    </source>
</evidence>